<evidence type="ECO:0000259" key="2">
    <source>
        <dbReference type="Pfam" id="PF03407"/>
    </source>
</evidence>
<evidence type="ECO:0000313" key="4">
    <source>
        <dbReference type="Proteomes" id="UP000008281"/>
    </source>
</evidence>
<keyword evidence="1" id="KW-0812">Transmembrane</keyword>
<organism evidence="4">
    <name type="scientific">Caenorhabditis remanei</name>
    <name type="common">Caenorhabditis vulgaris</name>
    <dbReference type="NCBI Taxonomy" id="31234"/>
    <lineage>
        <taxon>Eukaryota</taxon>
        <taxon>Metazoa</taxon>
        <taxon>Ecdysozoa</taxon>
        <taxon>Nematoda</taxon>
        <taxon>Chromadorea</taxon>
        <taxon>Rhabditida</taxon>
        <taxon>Rhabditina</taxon>
        <taxon>Rhabditomorpha</taxon>
        <taxon>Rhabditoidea</taxon>
        <taxon>Rhabditidae</taxon>
        <taxon>Peloderinae</taxon>
        <taxon>Caenorhabditis</taxon>
    </lineage>
</organism>
<dbReference type="InterPro" id="IPR005069">
    <property type="entry name" value="Nucl-diP-sugar_transferase"/>
</dbReference>
<dbReference type="HOGENOM" id="CLU_738261_0_0_1"/>
<evidence type="ECO:0000313" key="3">
    <source>
        <dbReference type="EMBL" id="EFP11581.1"/>
    </source>
</evidence>
<keyword evidence="1" id="KW-0472">Membrane</keyword>
<dbReference type="PANTHER" id="PTHR31967">
    <property type="entry name" value="GROUNDHOG (HEDGEHOG-LIKE FAMILY)-RELATED"/>
    <property type="match status" value="1"/>
</dbReference>
<dbReference type="PANTHER" id="PTHR31967:SF12">
    <property type="entry name" value="NUCLEOTIDE-DIPHOSPHO-SUGAR TRANSFERASE DOMAIN-CONTAINING PROTEIN"/>
    <property type="match status" value="1"/>
</dbReference>
<proteinExistence type="predicted"/>
<name>E3MXG7_CAERE</name>
<feature type="transmembrane region" description="Helical" evidence="1">
    <location>
        <begin position="64"/>
        <end position="84"/>
    </location>
</feature>
<dbReference type="OrthoDB" id="1712432at2759"/>
<gene>
    <name evidence="3" type="ORF">CRE_28857</name>
</gene>
<dbReference type="eggNOG" id="ENOG502S9AH">
    <property type="taxonomic scope" value="Eukaryota"/>
</dbReference>
<dbReference type="EMBL" id="DS268491">
    <property type="protein sequence ID" value="EFP11581.1"/>
    <property type="molecule type" value="Genomic_DNA"/>
</dbReference>
<feature type="transmembrane region" description="Helical" evidence="1">
    <location>
        <begin position="25"/>
        <end position="43"/>
    </location>
</feature>
<evidence type="ECO:0000256" key="1">
    <source>
        <dbReference type="SAM" id="Phobius"/>
    </source>
</evidence>
<keyword evidence="4" id="KW-1185">Reference proteome</keyword>
<keyword evidence="1" id="KW-1133">Transmembrane helix</keyword>
<accession>E3MXG7</accession>
<sequence length="457" mass="52382">MCQNCLLFHPPSHFLIASPVPQFPFLPHRFSLPFFIHFFLIFLKNHSQKALSVRPKNAMGRLKFTVRNVLIPLFLVYFFLHIGVTTWKLFQVDSTRIGYENLRDGPLLLKGGRPMRKPGVIEAVGYGKLSAMGFGGKRKKPKQVHPVLQPKDEGVPKLSDNVKATLITEAQSLLNKTSESSNFIYVVMINKAYERMTLNWICNTALMEVISMSNRAPPNKIFQNVHNRTLIVSMDPSTCLSIRSQWDETIKCVSLEINNYKNGYDWGRQQYINILTLRANLMDLLTANDIPYVLIETDATWFKDPLHLFANKTTAEEDYDIIIPVKGYDGGSWDTLAFDPMLVAATNGSKMFMEEMKTRLNSDKKLYDQDVMNQLCASQHNGLICRQFDYNEVADGKWYKMDETSRVTPFILNNNFNSGTKNKETKQALNGFWFLATKTNQCVISKVTKFMEKYSGR</sequence>
<reference evidence="3" key="1">
    <citation type="submission" date="2007-07" db="EMBL/GenBank/DDBJ databases">
        <title>PCAP assembly of the Caenorhabditis remanei genome.</title>
        <authorList>
            <consortium name="The Caenorhabditis remanei Sequencing Consortium"/>
            <person name="Wilson R.K."/>
        </authorList>
    </citation>
    <scope>NUCLEOTIDE SEQUENCE [LARGE SCALE GENOMIC DNA]</scope>
    <source>
        <strain evidence="3">PB4641</strain>
    </source>
</reference>
<dbReference type="OMA" id="RDPMEFF"/>
<dbReference type="AlphaFoldDB" id="E3MXG7"/>
<protein>
    <recommendedName>
        <fullName evidence="2">Nucleotide-diphospho-sugar transferase domain-containing protein</fullName>
    </recommendedName>
</protein>
<dbReference type="InParanoid" id="E3MXG7"/>
<dbReference type="Proteomes" id="UP000008281">
    <property type="component" value="Unassembled WGS sequence"/>
</dbReference>
<dbReference type="Pfam" id="PF03407">
    <property type="entry name" value="Nucleotid_trans"/>
    <property type="match status" value="1"/>
</dbReference>
<feature type="domain" description="Nucleotide-diphospho-sugar transferase" evidence="2">
    <location>
        <begin position="225"/>
        <end position="425"/>
    </location>
</feature>